<keyword evidence="1" id="KW-0472">Membrane</keyword>
<reference evidence="2" key="1">
    <citation type="submission" date="2013-04" db="EMBL/GenBank/DDBJ databases">
        <authorList>
            <person name="Gao J.J."/>
            <person name="Cai W.Z."/>
        </authorList>
    </citation>
    <scope>NUCLEOTIDE SEQUENCE</scope>
</reference>
<feature type="transmembrane region" description="Helical" evidence="1">
    <location>
        <begin position="131"/>
        <end position="155"/>
    </location>
</feature>
<feature type="transmembrane region" description="Helical" evidence="1">
    <location>
        <begin position="87"/>
        <end position="111"/>
    </location>
</feature>
<name>A0A7I6HBR2_9HEMI</name>
<gene>
    <name evidence="2" type="primary">ND6</name>
</gene>
<dbReference type="CTD" id="4541"/>
<sequence length="166" mass="18924">MMIIMSMSFMLSITFIFMNHPLSMGLILILQTISISMMLGMIKGTFWFSYILLITMISGALVLFIYMASVASNEKFSTPWKMISINLAIMSCMVLASILTDQMLFIFIWSVKMEASTMHDMMASLSKLFSSINMSMTMLLVVYLFITMIVVNYIVTMFDGPLRPKF</sequence>
<dbReference type="GeneID" id="70603716"/>
<dbReference type="AlphaFoldDB" id="A0A7I6HBR2"/>
<accession>A0A7I6HBR2</accession>
<keyword evidence="2" id="KW-0496">Mitochondrion</keyword>
<organism evidence="2">
    <name type="scientific">Neocentrocnemis stali</name>
    <dbReference type="NCBI Taxonomy" id="888042"/>
    <lineage>
        <taxon>Eukaryota</taxon>
        <taxon>Metazoa</taxon>
        <taxon>Ecdysozoa</taxon>
        <taxon>Arthropoda</taxon>
        <taxon>Hexapoda</taxon>
        <taxon>Insecta</taxon>
        <taxon>Pterygota</taxon>
        <taxon>Neoptera</taxon>
        <taxon>Paraneoptera</taxon>
        <taxon>Hemiptera</taxon>
        <taxon>Heteroptera</taxon>
        <taxon>Panheteroptera</taxon>
        <taxon>Cimicomorpha</taxon>
        <taxon>Reduviidae</taxon>
        <taxon>Centrocnemidinae</taxon>
        <taxon>Neocentrocnemis</taxon>
    </lineage>
</organism>
<dbReference type="EMBL" id="KC887530">
    <property type="protein sequence ID" value="AGO28036.1"/>
    <property type="molecule type" value="Genomic_DNA"/>
</dbReference>
<dbReference type="RefSeq" id="YP_010258360.1">
    <property type="nucleotide sequence ID" value="NC_060486.1"/>
</dbReference>
<evidence type="ECO:0000313" key="2">
    <source>
        <dbReference type="EMBL" id="AGO28036.1"/>
    </source>
</evidence>
<feature type="transmembrane region" description="Helical" evidence="1">
    <location>
        <begin position="47"/>
        <end position="66"/>
    </location>
</feature>
<feature type="transmembrane region" description="Helical" evidence="1">
    <location>
        <begin position="21"/>
        <end position="41"/>
    </location>
</feature>
<proteinExistence type="predicted"/>
<protein>
    <submittedName>
        <fullName evidence="2">NADH dehydrogenase subunit 6</fullName>
    </submittedName>
</protein>
<evidence type="ECO:0000256" key="1">
    <source>
        <dbReference type="SAM" id="Phobius"/>
    </source>
</evidence>
<geneLocation type="mitochondrion" evidence="2"/>
<keyword evidence="1" id="KW-0812">Transmembrane</keyword>
<keyword evidence="1" id="KW-1133">Transmembrane helix</keyword>